<dbReference type="Gene3D" id="3.30.470.20">
    <property type="entry name" value="ATP-grasp fold, B domain"/>
    <property type="match status" value="1"/>
</dbReference>
<dbReference type="PANTHER" id="PTHR21621">
    <property type="entry name" value="RIBOSOMAL PROTEIN S6 MODIFICATION PROTEIN"/>
    <property type="match status" value="1"/>
</dbReference>
<dbReference type="Proteomes" id="UP000645217">
    <property type="component" value="Unassembled WGS sequence"/>
</dbReference>
<feature type="domain" description="MvdD-like pre-ATP grasp" evidence="1">
    <location>
        <begin position="2"/>
        <end position="75"/>
    </location>
</feature>
<reference evidence="2" key="1">
    <citation type="journal article" date="2014" name="Int. J. Syst. Evol. Microbiol.">
        <title>Complete genome sequence of Corynebacterium casei LMG S-19264T (=DSM 44701T), isolated from a smear-ripened cheese.</title>
        <authorList>
            <consortium name="US DOE Joint Genome Institute (JGI-PGF)"/>
            <person name="Walter F."/>
            <person name="Albersmeier A."/>
            <person name="Kalinowski J."/>
            <person name="Ruckert C."/>
        </authorList>
    </citation>
    <scope>NUCLEOTIDE SEQUENCE</scope>
    <source>
        <strain evidence="2">JCM 13064</strain>
    </source>
</reference>
<dbReference type="GO" id="GO:0018169">
    <property type="term" value="F:ribosomal S6-glutamic acid ligase activity"/>
    <property type="evidence" value="ECO:0007669"/>
    <property type="project" value="TreeGrafter"/>
</dbReference>
<dbReference type="InterPro" id="IPR026449">
    <property type="entry name" value="GRASP_SAV_5884"/>
</dbReference>
<dbReference type="EMBL" id="BMNT01000075">
    <property type="protein sequence ID" value="GGL20888.1"/>
    <property type="molecule type" value="Genomic_DNA"/>
</dbReference>
<organism evidence="2 3">
    <name type="scientific">Sphaerisporangium melleum</name>
    <dbReference type="NCBI Taxonomy" id="321316"/>
    <lineage>
        <taxon>Bacteria</taxon>
        <taxon>Bacillati</taxon>
        <taxon>Actinomycetota</taxon>
        <taxon>Actinomycetes</taxon>
        <taxon>Streptosporangiales</taxon>
        <taxon>Streptosporangiaceae</taxon>
        <taxon>Sphaerisporangium</taxon>
    </lineage>
</organism>
<dbReference type="AlphaFoldDB" id="A0A917RRF6"/>
<dbReference type="GO" id="GO:0009432">
    <property type="term" value="P:SOS response"/>
    <property type="evidence" value="ECO:0007669"/>
    <property type="project" value="TreeGrafter"/>
</dbReference>
<dbReference type="GO" id="GO:0005737">
    <property type="term" value="C:cytoplasm"/>
    <property type="evidence" value="ECO:0007669"/>
    <property type="project" value="TreeGrafter"/>
</dbReference>
<keyword evidence="3" id="KW-1185">Reference proteome</keyword>
<evidence type="ECO:0000313" key="2">
    <source>
        <dbReference type="EMBL" id="GGL20888.1"/>
    </source>
</evidence>
<name>A0A917RRF6_9ACTN</name>
<evidence type="ECO:0000259" key="1">
    <source>
        <dbReference type="Pfam" id="PF21068"/>
    </source>
</evidence>
<dbReference type="Pfam" id="PF21068">
    <property type="entry name" value="ATPgraspMvdD"/>
    <property type="match status" value="1"/>
</dbReference>
<protein>
    <submittedName>
        <fullName evidence="2">ATP-grasp ribosomal peptide maturase</fullName>
    </submittedName>
</protein>
<gene>
    <name evidence="2" type="ORF">GCM10007964_73550</name>
</gene>
<dbReference type="InterPro" id="IPR048936">
    <property type="entry name" value="MvdD-like_ATPgrasp"/>
</dbReference>
<proteinExistence type="predicted"/>
<sequence length="311" mass="34256">MILVLTCLDDPTADMVIRHLRERDAHVARLDPGADFPAHAELSAWFGESLPRGVLTTRSRRIMLEEVRAVYYRRPTPYLSDSPSQVERFVGTQTRFGLGGILSMLPCSYVSHPWAITAAEHKPLQLATARRIGFEVPATLITNRVDDARAFAAEHGPIVYKPLRATPYTGPNGDPATIWTAQVQLGELDESIGGAAHLFQARVDKAADLRVTVAGKQVFCVRLDSDLLDWRRDYDRLSYTVIEPPAGLAEGCLAYLDALGLRFGAFDFALTRDGVPMFLECNPNGQWAWLEDATGVPIAAAIADLLLEEPT</sequence>
<comment type="caution">
    <text evidence="2">The sequence shown here is derived from an EMBL/GenBank/DDBJ whole genome shotgun (WGS) entry which is preliminary data.</text>
</comment>
<evidence type="ECO:0000313" key="3">
    <source>
        <dbReference type="Proteomes" id="UP000645217"/>
    </source>
</evidence>
<dbReference type="NCBIfam" id="TIGR04187">
    <property type="entry name" value="GRASP_SAV_5884"/>
    <property type="match status" value="1"/>
</dbReference>
<dbReference type="SUPFAM" id="SSF56059">
    <property type="entry name" value="Glutathione synthetase ATP-binding domain-like"/>
    <property type="match status" value="1"/>
</dbReference>
<accession>A0A917RRF6</accession>
<dbReference type="PANTHER" id="PTHR21621:SF0">
    <property type="entry name" value="BETA-CITRYLGLUTAMATE SYNTHASE B-RELATED"/>
    <property type="match status" value="1"/>
</dbReference>
<dbReference type="RefSeq" id="WP_203968286.1">
    <property type="nucleotide sequence ID" value="NZ_BMNT01000075.1"/>
</dbReference>
<reference evidence="2" key="2">
    <citation type="submission" date="2020-09" db="EMBL/GenBank/DDBJ databases">
        <authorList>
            <person name="Sun Q."/>
            <person name="Ohkuma M."/>
        </authorList>
    </citation>
    <scope>NUCLEOTIDE SEQUENCE</scope>
    <source>
        <strain evidence="2">JCM 13064</strain>
    </source>
</reference>